<comment type="caution">
    <text evidence="2">The sequence shown here is derived from an EMBL/GenBank/DDBJ whole genome shotgun (WGS) entry which is preliminary data.</text>
</comment>
<dbReference type="Proteomes" id="UP001178507">
    <property type="component" value="Unassembled WGS sequence"/>
</dbReference>
<name>A0AA36HKY4_9DINO</name>
<organism evidence="2 3">
    <name type="scientific">Effrenium voratum</name>
    <dbReference type="NCBI Taxonomy" id="2562239"/>
    <lineage>
        <taxon>Eukaryota</taxon>
        <taxon>Sar</taxon>
        <taxon>Alveolata</taxon>
        <taxon>Dinophyceae</taxon>
        <taxon>Suessiales</taxon>
        <taxon>Symbiodiniaceae</taxon>
        <taxon>Effrenium</taxon>
    </lineage>
</organism>
<evidence type="ECO:0000313" key="3">
    <source>
        <dbReference type="Proteomes" id="UP001178507"/>
    </source>
</evidence>
<evidence type="ECO:0000256" key="1">
    <source>
        <dbReference type="SAM" id="MobiDB-lite"/>
    </source>
</evidence>
<feature type="region of interest" description="Disordered" evidence="1">
    <location>
        <begin position="77"/>
        <end position="105"/>
    </location>
</feature>
<feature type="compositionally biased region" description="Acidic residues" evidence="1">
    <location>
        <begin position="81"/>
        <end position="105"/>
    </location>
</feature>
<protein>
    <submittedName>
        <fullName evidence="2">Uncharacterized protein</fullName>
    </submittedName>
</protein>
<accession>A0AA36HKY4</accession>
<keyword evidence="3" id="KW-1185">Reference proteome</keyword>
<gene>
    <name evidence="2" type="ORF">EVOR1521_LOCUS1497</name>
</gene>
<evidence type="ECO:0000313" key="2">
    <source>
        <dbReference type="EMBL" id="CAJ1371089.1"/>
    </source>
</evidence>
<reference evidence="2" key="1">
    <citation type="submission" date="2023-08" db="EMBL/GenBank/DDBJ databases">
        <authorList>
            <person name="Chen Y."/>
            <person name="Shah S."/>
            <person name="Dougan E. K."/>
            <person name="Thang M."/>
            <person name="Chan C."/>
        </authorList>
    </citation>
    <scope>NUCLEOTIDE SEQUENCE</scope>
</reference>
<dbReference type="EMBL" id="CAUJNA010000054">
    <property type="protein sequence ID" value="CAJ1371089.1"/>
    <property type="molecule type" value="Genomic_DNA"/>
</dbReference>
<dbReference type="AlphaFoldDB" id="A0AA36HKY4"/>
<proteinExistence type="predicted"/>
<sequence length="105" mass="11805">MTAGSLQGANAQMAKCKEFSSKAAFQTYYQNFLKWDLTIGSVKGPDHVFFFTFRDALNFGVGEHFGLISTCDSTDCKLTEADSEEEPEEEPEDEKDEELDMQMVV</sequence>